<comment type="subcellular location">
    <subcellularLocation>
        <location evidence="2">Chromosome</location>
    </subcellularLocation>
    <subcellularLocation>
        <location evidence="1">Nucleus</location>
    </subcellularLocation>
</comment>
<evidence type="ECO:0000313" key="7">
    <source>
        <dbReference type="Proteomes" id="UP000038045"/>
    </source>
</evidence>
<dbReference type="GO" id="GO:0032039">
    <property type="term" value="C:integrator complex"/>
    <property type="evidence" value="ECO:0007669"/>
    <property type="project" value="TreeGrafter"/>
</dbReference>
<dbReference type="PANTHER" id="PTHR13350">
    <property type="entry name" value="INTEGRATOR COMPLEX SUBUNIT 8"/>
    <property type="match status" value="1"/>
</dbReference>
<protein>
    <submittedName>
        <fullName evidence="8">RING-type domain-containing protein</fullName>
    </submittedName>
</protein>
<dbReference type="PANTHER" id="PTHR13350:SF1">
    <property type="entry name" value="INTEGRATOR COMPLEX SUBUNIT 8"/>
    <property type="match status" value="1"/>
</dbReference>
<dbReference type="GO" id="GO:0005694">
    <property type="term" value="C:chromosome"/>
    <property type="evidence" value="ECO:0007669"/>
    <property type="project" value="UniProtKB-SubCell"/>
</dbReference>
<evidence type="ECO:0000313" key="8">
    <source>
        <dbReference type="WBParaSite" id="PTRK_0000422900.1"/>
    </source>
</evidence>
<evidence type="ECO:0000256" key="2">
    <source>
        <dbReference type="ARBA" id="ARBA00004286"/>
    </source>
</evidence>
<name>A0A0N4ZA21_PARTI</name>
<comment type="similarity">
    <text evidence="3">Belongs to the Integrator subunit 8 family.</text>
</comment>
<evidence type="ECO:0000256" key="1">
    <source>
        <dbReference type="ARBA" id="ARBA00004123"/>
    </source>
</evidence>
<dbReference type="WBParaSite" id="PTRK_0000422900.1">
    <property type="protein sequence ID" value="PTRK_0000422900.1"/>
    <property type="gene ID" value="PTRK_0000422900"/>
</dbReference>
<dbReference type="AlphaFoldDB" id="A0A0N4ZA21"/>
<dbReference type="InterPro" id="IPR038751">
    <property type="entry name" value="INTS8"/>
</dbReference>
<keyword evidence="5" id="KW-0539">Nucleus</keyword>
<evidence type="ECO:0000256" key="5">
    <source>
        <dbReference type="ARBA" id="ARBA00023242"/>
    </source>
</evidence>
<dbReference type="Pfam" id="PF25756">
    <property type="entry name" value="TPR_INTS8"/>
    <property type="match status" value="1"/>
</dbReference>
<evidence type="ECO:0000256" key="3">
    <source>
        <dbReference type="ARBA" id="ARBA00007147"/>
    </source>
</evidence>
<organism evidence="7 8">
    <name type="scientific">Parastrongyloides trichosuri</name>
    <name type="common">Possum-specific nematode worm</name>
    <dbReference type="NCBI Taxonomy" id="131310"/>
    <lineage>
        <taxon>Eukaryota</taxon>
        <taxon>Metazoa</taxon>
        <taxon>Ecdysozoa</taxon>
        <taxon>Nematoda</taxon>
        <taxon>Chromadorea</taxon>
        <taxon>Rhabditida</taxon>
        <taxon>Tylenchina</taxon>
        <taxon>Panagrolaimomorpha</taxon>
        <taxon>Strongyloidoidea</taxon>
        <taxon>Strongyloididae</taxon>
        <taxon>Parastrongyloides</taxon>
    </lineage>
</organism>
<dbReference type="InterPro" id="IPR011990">
    <property type="entry name" value="TPR-like_helical_dom_sf"/>
</dbReference>
<evidence type="ECO:0000259" key="6">
    <source>
        <dbReference type="Pfam" id="PF25756"/>
    </source>
</evidence>
<keyword evidence="4" id="KW-0158">Chromosome</keyword>
<evidence type="ECO:0000256" key="4">
    <source>
        <dbReference type="ARBA" id="ARBA00022454"/>
    </source>
</evidence>
<dbReference type="SUPFAM" id="SSF48452">
    <property type="entry name" value="TPR-like"/>
    <property type="match status" value="1"/>
</dbReference>
<dbReference type="Proteomes" id="UP000038045">
    <property type="component" value="Unplaced"/>
</dbReference>
<dbReference type="GO" id="GO:0034472">
    <property type="term" value="P:snRNA 3'-end processing"/>
    <property type="evidence" value="ECO:0007669"/>
    <property type="project" value="InterPro"/>
</dbReference>
<proteinExistence type="inferred from homology"/>
<sequence>MRLLKWTFPDLEKKGYNCYGDYVNEIFSNGLKILNEKNIFILWIVSHYILIVEETEKVQKPLVKQTVNNPERIYDPALNFAEKNQMTIRELSKYVTNVLELFNVLKEFLSNSDLSDIIIPTKDCFLFNINECKRVYTEEFYSNTEVSCDYSLSGEKISKNHFLALICFEECVLYLSILRKNMAQRYMEKVVEIMDKENLNSLLNVDSSRIKVYCQMLRVKFPKLIIDNDMETEDEEPSKSKIWKLNNNNKLNLGEKIWNDNNSNEKGLPLKIGLATITEDKETLPLNIIKQCIKIMNNPSSDKIRKESACNFAVYKALHNRKILKEVASTAPQEIIFRFADIVKKEKDEEEKCKLYNVTLDGSDLKDYLCLPLIPYWNLITAFNPAAIKDIMMQFEKVLLSNKFKCSPMLQEMFLKNKMKPQHEYLYILMVKMQQLEAVGNDEGWQILMKNCHKEIEQLNLIDSKSKSYYQRFLALDNLRGNMVSWNEKIFKVSKTETWQNITKSLAETASLVINHVVTFNSPIIINHFLSTYCTFLLNTCSYKPITDIRKQDSFNCDVWRLSEAMAYYCIALGETKSRLSDRVIKASKNVYNALMLFFYPTQKHVKGNKNMGTTKMNELIEFTKNLKEQGCIDLLIDFLVTLINDAYIKNKGMINNVIPTDIFSNDVKIWQIFVYTKNVFKGFIKDEKTKIELDFPNIKILMQNIFKNALSVHPHNAFWIRMYGDFCLLTGDFRKAMRLYLQVLLICSDNFKQVIPENAVDDIMYIKMATCCYTLKYLDMTVMIAQNIKNPKVILQNLQNIYGDFLTLDAGSDYYKYISNEELFENMTKVFDRSLMVVNYKAIMDAYSIPLLNPYNPPNVRISEGFRRNAAFWKSVCNVFFLIAE</sequence>
<accession>A0A0N4ZA21</accession>
<reference evidence="8" key="1">
    <citation type="submission" date="2017-02" db="UniProtKB">
        <authorList>
            <consortium name="WormBaseParasite"/>
        </authorList>
    </citation>
    <scope>IDENTIFICATION</scope>
</reference>
<keyword evidence="7" id="KW-1185">Reference proteome</keyword>
<feature type="domain" description="INTS8 TPR repeats" evidence="6">
    <location>
        <begin position="375"/>
        <end position="881"/>
    </location>
</feature>
<dbReference type="InterPro" id="IPR057980">
    <property type="entry name" value="TPR_INTS8"/>
</dbReference>